<accession>A0AAV6UF27</accession>
<comment type="caution">
    <text evidence="1">The sequence shown here is derived from an EMBL/GenBank/DDBJ whole genome shotgun (WGS) entry which is preliminary data.</text>
</comment>
<dbReference type="Proteomes" id="UP000827092">
    <property type="component" value="Unassembled WGS sequence"/>
</dbReference>
<keyword evidence="2" id="KW-1185">Reference proteome</keyword>
<reference evidence="1 2" key="1">
    <citation type="journal article" date="2022" name="Nat. Ecol. Evol.">
        <title>A masculinizing supergene underlies an exaggerated male reproductive morph in a spider.</title>
        <authorList>
            <person name="Hendrickx F."/>
            <person name="De Corte Z."/>
            <person name="Sonet G."/>
            <person name="Van Belleghem S.M."/>
            <person name="Kostlbacher S."/>
            <person name="Vangestel C."/>
        </authorList>
    </citation>
    <scope>NUCLEOTIDE SEQUENCE [LARGE SCALE GENOMIC DNA]</scope>
    <source>
        <strain evidence="1">W744_W776</strain>
    </source>
</reference>
<proteinExistence type="predicted"/>
<dbReference type="AlphaFoldDB" id="A0AAV6UF27"/>
<dbReference type="EMBL" id="JAFNEN010000466">
    <property type="protein sequence ID" value="KAG8182358.1"/>
    <property type="molecule type" value="Genomic_DNA"/>
</dbReference>
<evidence type="ECO:0000313" key="2">
    <source>
        <dbReference type="Proteomes" id="UP000827092"/>
    </source>
</evidence>
<organism evidence="1 2">
    <name type="scientific">Oedothorax gibbosus</name>
    <dbReference type="NCBI Taxonomy" id="931172"/>
    <lineage>
        <taxon>Eukaryota</taxon>
        <taxon>Metazoa</taxon>
        <taxon>Ecdysozoa</taxon>
        <taxon>Arthropoda</taxon>
        <taxon>Chelicerata</taxon>
        <taxon>Arachnida</taxon>
        <taxon>Araneae</taxon>
        <taxon>Araneomorphae</taxon>
        <taxon>Entelegynae</taxon>
        <taxon>Araneoidea</taxon>
        <taxon>Linyphiidae</taxon>
        <taxon>Erigoninae</taxon>
        <taxon>Oedothorax</taxon>
    </lineage>
</organism>
<protein>
    <submittedName>
        <fullName evidence="1">Uncharacterized protein</fullName>
    </submittedName>
</protein>
<sequence>MHQPFPSFHFVSILNIGSYSNFKRAPLRRVGGSMYSIGFCRQFSIRELGRHPFDEKKIRLEKKDVPKELTHTQDGKKKVLEMSKSAFFADLHNTVKRRI</sequence>
<evidence type="ECO:0000313" key="1">
    <source>
        <dbReference type="EMBL" id="KAG8182358.1"/>
    </source>
</evidence>
<name>A0AAV6UF27_9ARAC</name>
<gene>
    <name evidence="1" type="ORF">JTE90_010124</name>
</gene>